<dbReference type="InterPro" id="IPR004140">
    <property type="entry name" value="Exo70"/>
</dbReference>
<proteinExistence type="inferred from homology"/>
<evidence type="ECO:0000259" key="4">
    <source>
        <dbReference type="Pfam" id="PF03081"/>
    </source>
</evidence>
<dbReference type="GO" id="GO:0005546">
    <property type="term" value="F:phosphatidylinositol-4,5-bisphosphate binding"/>
    <property type="evidence" value="ECO:0007669"/>
    <property type="project" value="InterPro"/>
</dbReference>
<dbReference type="SUPFAM" id="SSF74788">
    <property type="entry name" value="Cullin repeat-like"/>
    <property type="match status" value="1"/>
</dbReference>
<dbReference type="InterPro" id="IPR046364">
    <property type="entry name" value="Exo70_C"/>
</dbReference>
<keyword evidence="3" id="KW-0653">Protein transport</keyword>
<feature type="domain" description="Exocyst complex subunit Exo70 C-terminal" evidence="4">
    <location>
        <begin position="270"/>
        <end position="627"/>
    </location>
</feature>
<dbReference type="Gene3D" id="1.20.1280.170">
    <property type="entry name" value="Exocyst complex component Exo70"/>
    <property type="match status" value="1"/>
</dbReference>
<evidence type="ECO:0000256" key="3">
    <source>
        <dbReference type="RuleBase" id="RU365026"/>
    </source>
</evidence>
<dbReference type="Pfam" id="PF03081">
    <property type="entry name" value="Exo70_C"/>
    <property type="match status" value="1"/>
</dbReference>
<organism evidence="5 6">
    <name type="scientific">Panicum hallii var. hallii</name>
    <dbReference type="NCBI Taxonomy" id="1504633"/>
    <lineage>
        <taxon>Eukaryota</taxon>
        <taxon>Viridiplantae</taxon>
        <taxon>Streptophyta</taxon>
        <taxon>Embryophyta</taxon>
        <taxon>Tracheophyta</taxon>
        <taxon>Spermatophyta</taxon>
        <taxon>Magnoliopsida</taxon>
        <taxon>Liliopsida</taxon>
        <taxon>Poales</taxon>
        <taxon>Poaceae</taxon>
        <taxon>PACMAD clade</taxon>
        <taxon>Panicoideae</taxon>
        <taxon>Panicodae</taxon>
        <taxon>Paniceae</taxon>
        <taxon>Panicinae</taxon>
        <taxon>Panicum</taxon>
        <taxon>Panicum sect. Panicum</taxon>
    </lineage>
</organism>
<dbReference type="GO" id="GO:0006887">
    <property type="term" value="P:exocytosis"/>
    <property type="evidence" value="ECO:0007669"/>
    <property type="project" value="UniProtKB-KW"/>
</dbReference>
<dbReference type="EMBL" id="CM009751">
    <property type="protein sequence ID" value="PUZ63035.1"/>
    <property type="molecule type" value="Genomic_DNA"/>
</dbReference>
<dbReference type="PANTHER" id="PTHR12542:SF86">
    <property type="entry name" value="EXOCYST SUBUNIT EXO70 FAMILY PROTEIN"/>
    <property type="match status" value="1"/>
</dbReference>
<reference evidence="5 6" key="1">
    <citation type="submission" date="2018-04" db="EMBL/GenBank/DDBJ databases">
        <title>WGS assembly of Panicum hallii var. hallii HAL2.</title>
        <authorList>
            <person name="Lovell J."/>
            <person name="Jenkins J."/>
            <person name="Lowry D."/>
            <person name="Mamidi S."/>
            <person name="Sreedasyam A."/>
            <person name="Weng X."/>
            <person name="Barry K."/>
            <person name="Bonette J."/>
            <person name="Campitelli B."/>
            <person name="Daum C."/>
            <person name="Gordon S."/>
            <person name="Gould B."/>
            <person name="Lipzen A."/>
            <person name="MacQueen A."/>
            <person name="Palacio-Mejia J."/>
            <person name="Plott C."/>
            <person name="Shakirov E."/>
            <person name="Shu S."/>
            <person name="Yoshinaga Y."/>
            <person name="Zane M."/>
            <person name="Rokhsar D."/>
            <person name="Grimwood J."/>
            <person name="Schmutz J."/>
            <person name="Juenger T."/>
        </authorList>
    </citation>
    <scope>NUCLEOTIDE SEQUENCE [LARGE SCALE GENOMIC DNA]</scope>
    <source>
        <strain evidence="6">cv. HAL2</strain>
    </source>
</reference>
<name>A0A2T7E5D8_9POAL</name>
<dbReference type="InterPro" id="IPR016159">
    <property type="entry name" value="Cullin_repeat-like_dom_sf"/>
</dbReference>
<dbReference type="PANTHER" id="PTHR12542">
    <property type="entry name" value="EXOCYST COMPLEX PROTEIN EXO70"/>
    <property type="match status" value="1"/>
</dbReference>
<dbReference type="Pfam" id="PF20669">
    <property type="entry name" value="Exo70_N"/>
    <property type="match status" value="1"/>
</dbReference>
<dbReference type="STRING" id="1504633.A0A2T7E5D8"/>
<dbReference type="GO" id="GO:0000145">
    <property type="term" value="C:exocyst"/>
    <property type="evidence" value="ECO:0007669"/>
    <property type="project" value="InterPro"/>
</dbReference>
<dbReference type="GO" id="GO:0015031">
    <property type="term" value="P:protein transport"/>
    <property type="evidence" value="ECO:0007669"/>
    <property type="project" value="UniProtKB-KW"/>
</dbReference>
<dbReference type="Proteomes" id="UP000244336">
    <property type="component" value="Chromosome 3"/>
</dbReference>
<protein>
    <recommendedName>
        <fullName evidence="3">Exocyst subunit Exo70 family protein</fullName>
    </recommendedName>
</protein>
<keyword evidence="2 3" id="KW-0813">Transport</keyword>
<evidence type="ECO:0000256" key="2">
    <source>
        <dbReference type="ARBA" id="ARBA00022448"/>
    </source>
</evidence>
<gene>
    <name evidence="5" type="ORF">GQ55_3G035700</name>
</gene>
<evidence type="ECO:0000313" key="6">
    <source>
        <dbReference type="Proteomes" id="UP000244336"/>
    </source>
</evidence>
<sequence>MERTGPGLPEGMEALSRQASALREALERSEENTQGMVAALGSFDSRVSAIEASIRPAQVRTQAITMAHENIDRTIENAEAILAQFDIVSRAEVVILRGPHENLKIFLEAVDLLKGVVNFFSLNKNFKSCEGVLNQVNNLLTKSALKIEEEFRQLMGTYSKPIEPNHLFDCLLKHLMVSRRDSEAVGEQPSKSFETAIHPTLIPSGILPLLHDIACQLVQDGNQQSCYRIYRDARGSALELSLRNLGIEKLSKDDVERMQRVALQVNIGTWTQCMQITVKVLLAGERKICNQIFDGITFNKEQCFAELAKGSVMTLLSFGDTVARSKRSHENLFILLEMYGVMHELQSEVEVIFQGKFCSEMREAALNLTKSLAQVAQEILVDFEDAVVKDSSKTNMQNGTVHPFTFEVIKYVKSLLDYQSTLKILFQQSETGSETESQLAVVIMKIMQALQNNLNGKSKQYKDPALSHIFLMNNLHYMVTSVRRSQAKDILGDDWIQRHRKIVQQNANQYKRVAWARASILQTLTIQATGGTGSSAPSDVSSSGVSRSMIKERFKSFNAQFEELHAIQSQWTIPDQELRDNLRLAVAEVFLPAYRSFINRFGNLVQREKNPHKHIKHSPEALEQLLGQFFQGQQVGEQKH</sequence>
<dbReference type="Gramene" id="PUZ63035">
    <property type="protein sequence ID" value="PUZ63035"/>
    <property type="gene ID" value="GQ55_3G035700"/>
</dbReference>
<keyword evidence="6" id="KW-1185">Reference proteome</keyword>
<comment type="function">
    <text evidence="3">Component of the exocyst complex.</text>
</comment>
<keyword evidence="3" id="KW-0268">Exocytosis</keyword>
<evidence type="ECO:0000313" key="5">
    <source>
        <dbReference type="EMBL" id="PUZ63035.1"/>
    </source>
</evidence>
<dbReference type="AlphaFoldDB" id="A0A2T7E5D8"/>
<dbReference type="OrthoDB" id="1922221at2759"/>
<evidence type="ECO:0000256" key="1">
    <source>
        <dbReference type="ARBA" id="ARBA00006756"/>
    </source>
</evidence>
<accession>A0A2T7E5D8</accession>
<comment type="similarity">
    <text evidence="1 3">Belongs to the EXO70 family.</text>
</comment>